<evidence type="ECO:0000256" key="3">
    <source>
        <dbReference type="ARBA" id="ARBA00022679"/>
    </source>
</evidence>
<sequence>MTCAQYHGGPAKKLVCLETEGNAGTLEGTGGSLNELAQQPGVGNTGWSSYGSVEKDLELTEADFARVRELIHKRAGIVLAEHKREMVYSRLAKRLRHYGLTRFSDYLARLERRPDSQEWEAFTNALTTNLTAFFREAHHFPQLVAHVRDRTGSVRIWCAAASTGEEPYSIAITLAETFSNRTVDAKVVATDIDTEALAKARAGIYPLEQVHKLEEARIKRFFQRGTGGQAGLARVRPEIRAMVEFQTINLMGSQWPVRGPFDAIFCRNTMIYFDKPTQARILGRFAPLLKPDGLLFAGHSENFSHISDAFRLRGQTIYTLA</sequence>
<evidence type="ECO:0000256" key="5">
    <source>
        <dbReference type="PIRNR" id="PIRNR000410"/>
    </source>
</evidence>
<dbReference type="PANTHER" id="PTHR24422">
    <property type="entry name" value="CHEMOTAXIS PROTEIN METHYLTRANSFERASE"/>
    <property type="match status" value="1"/>
</dbReference>
<comment type="function">
    <text evidence="5">Methylation of the membrane-bound methyl-accepting chemotaxis proteins (MCP) to form gamma-glutamyl methyl ester residues in MCP.</text>
</comment>
<dbReference type="InterPro" id="IPR036804">
    <property type="entry name" value="CheR_N_sf"/>
</dbReference>
<feature type="binding site" evidence="6">
    <location>
        <position position="166"/>
    </location>
    <ligand>
        <name>S-adenosyl-L-methionine</name>
        <dbReference type="ChEBI" id="CHEBI:59789"/>
    </ligand>
</feature>
<dbReference type="InterPro" id="IPR029063">
    <property type="entry name" value="SAM-dependent_MTases_sf"/>
</dbReference>
<dbReference type="PANTHER" id="PTHR24422:SF19">
    <property type="entry name" value="CHEMOTAXIS PROTEIN METHYLTRANSFERASE"/>
    <property type="match status" value="1"/>
</dbReference>
<dbReference type="Pfam" id="PF01739">
    <property type="entry name" value="CheR"/>
    <property type="match status" value="1"/>
</dbReference>
<dbReference type="InterPro" id="IPR050903">
    <property type="entry name" value="Bact_Chemotaxis_MeTrfase"/>
</dbReference>
<dbReference type="InterPro" id="IPR000780">
    <property type="entry name" value="CheR_MeTrfase"/>
</dbReference>
<keyword evidence="3 5" id="KW-0808">Transferase</keyword>
<dbReference type="Gene3D" id="3.40.50.150">
    <property type="entry name" value="Vaccinia Virus protein VP39"/>
    <property type="match status" value="1"/>
</dbReference>
<feature type="binding site" evidence="6">
    <location>
        <position position="191"/>
    </location>
    <ligand>
        <name>S-adenosyl-L-methionine</name>
        <dbReference type="ChEBI" id="CHEBI:59789"/>
    </ligand>
</feature>
<feature type="binding site" evidence="6">
    <location>
        <begin position="267"/>
        <end position="268"/>
    </location>
    <ligand>
        <name>S-adenosyl-L-methionine</name>
        <dbReference type="ChEBI" id="CHEBI:59789"/>
    </ligand>
</feature>
<name>A0AAJ0U120_9GAMM</name>
<dbReference type="AlphaFoldDB" id="A0AAJ0U120"/>
<protein>
    <recommendedName>
        <fullName evidence="5">Chemotaxis protein methyltransferase</fullName>
        <ecNumber evidence="5">2.1.1.80</ecNumber>
    </recommendedName>
</protein>
<dbReference type="GO" id="GO:0032259">
    <property type="term" value="P:methylation"/>
    <property type="evidence" value="ECO:0007669"/>
    <property type="project" value="UniProtKB-KW"/>
</dbReference>
<keyword evidence="4 5" id="KW-0949">S-adenosyl-L-methionine</keyword>
<dbReference type="PIRSF" id="PIRSF000410">
    <property type="entry name" value="CheR"/>
    <property type="match status" value="1"/>
</dbReference>
<evidence type="ECO:0000313" key="9">
    <source>
        <dbReference type="Proteomes" id="UP001296776"/>
    </source>
</evidence>
<dbReference type="PRINTS" id="PR00996">
    <property type="entry name" value="CHERMTFRASE"/>
</dbReference>
<evidence type="ECO:0000256" key="1">
    <source>
        <dbReference type="ARBA" id="ARBA00001541"/>
    </source>
</evidence>
<dbReference type="SUPFAM" id="SSF53335">
    <property type="entry name" value="S-adenosyl-L-methionine-dependent methyltransferases"/>
    <property type="match status" value="1"/>
</dbReference>
<gene>
    <name evidence="8" type="ORF">CKO40_01810</name>
</gene>
<dbReference type="InterPro" id="IPR026024">
    <property type="entry name" value="Chemotaxis_MeTrfase_CheR"/>
</dbReference>
<dbReference type="CDD" id="cd02440">
    <property type="entry name" value="AdoMet_MTases"/>
    <property type="match status" value="1"/>
</dbReference>
<dbReference type="SMART" id="SM00138">
    <property type="entry name" value="MeTrc"/>
    <property type="match status" value="1"/>
</dbReference>
<evidence type="ECO:0000259" key="7">
    <source>
        <dbReference type="PROSITE" id="PS50123"/>
    </source>
</evidence>
<evidence type="ECO:0000256" key="6">
    <source>
        <dbReference type="PIRSR" id="PIRSR000410-1"/>
    </source>
</evidence>
<evidence type="ECO:0000256" key="2">
    <source>
        <dbReference type="ARBA" id="ARBA00022603"/>
    </source>
</evidence>
<organism evidence="8 9">
    <name type="scientific">Halochromatium glycolicum</name>
    <dbReference type="NCBI Taxonomy" id="85075"/>
    <lineage>
        <taxon>Bacteria</taxon>
        <taxon>Pseudomonadati</taxon>
        <taxon>Pseudomonadota</taxon>
        <taxon>Gammaproteobacteria</taxon>
        <taxon>Chromatiales</taxon>
        <taxon>Chromatiaceae</taxon>
        <taxon>Halochromatium</taxon>
    </lineage>
</organism>
<feature type="binding site" evidence="6">
    <location>
        <position position="131"/>
    </location>
    <ligand>
        <name>S-adenosyl-L-methionine</name>
        <dbReference type="ChEBI" id="CHEBI:59789"/>
    </ligand>
</feature>
<dbReference type="EC" id="2.1.1.80" evidence="5"/>
<evidence type="ECO:0000313" key="8">
    <source>
        <dbReference type="EMBL" id="MBK1703318.1"/>
    </source>
</evidence>
<dbReference type="GO" id="GO:0008983">
    <property type="term" value="F:protein-glutamate O-methyltransferase activity"/>
    <property type="evidence" value="ECO:0007669"/>
    <property type="project" value="UniProtKB-EC"/>
</dbReference>
<reference evidence="8" key="2">
    <citation type="journal article" date="2020" name="Microorganisms">
        <title>Osmotic Adaptation and Compatible Solute Biosynthesis of Phototrophic Bacteria as Revealed from Genome Analyses.</title>
        <authorList>
            <person name="Imhoff J.F."/>
            <person name="Rahn T."/>
            <person name="Kunzel S."/>
            <person name="Keller A."/>
            <person name="Neulinger S.C."/>
        </authorList>
    </citation>
    <scope>NUCLEOTIDE SEQUENCE</scope>
    <source>
        <strain evidence="8">DSM 11080</strain>
    </source>
</reference>
<dbReference type="InterPro" id="IPR022641">
    <property type="entry name" value="CheR_N"/>
</dbReference>
<feature type="domain" description="CheR-type methyltransferase" evidence="7">
    <location>
        <begin position="52"/>
        <end position="321"/>
    </location>
</feature>
<feature type="binding site" evidence="6">
    <location>
        <position position="135"/>
    </location>
    <ligand>
        <name>S-adenosyl-L-methionine</name>
        <dbReference type="ChEBI" id="CHEBI:59789"/>
    </ligand>
</feature>
<keyword evidence="9" id="KW-1185">Reference proteome</keyword>
<comment type="catalytic activity">
    <reaction evidence="1 5">
        <text>L-glutamyl-[protein] + S-adenosyl-L-methionine = [protein]-L-glutamate 5-O-methyl ester + S-adenosyl-L-homocysteine</text>
        <dbReference type="Rhea" id="RHEA:24452"/>
        <dbReference type="Rhea" id="RHEA-COMP:10208"/>
        <dbReference type="Rhea" id="RHEA-COMP:10311"/>
        <dbReference type="ChEBI" id="CHEBI:29973"/>
        <dbReference type="ChEBI" id="CHEBI:57856"/>
        <dbReference type="ChEBI" id="CHEBI:59789"/>
        <dbReference type="ChEBI" id="CHEBI:82795"/>
        <dbReference type="EC" id="2.1.1.80"/>
    </reaction>
</comment>
<keyword evidence="2 5" id="KW-0489">Methyltransferase</keyword>
<accession>A0AAJ0U120</accession>
<dbReference type="Proteomes" id="UP001296776">
    <property type="component" value="Unassembled WGS sequence"/>
</dbReference>
<proteinExistence type="predicted"/>
<reference evidence="8" key="1">
    <citation type="submission" date="2017-08" db="EMBL/GenBank/DDBJ databases">
        <authorList>
            <person name="Imhoff J.F."/>
            <person name="Rahn T."/>
            <person name="Kuenzel S."/>
            <person name="Neulinger S.C."/>
        </authorList>
    </citation>
    <scope>NUCLEOTIDE SEQUENCE</scope>
    <source>
        <strain evidence="8">DSM 11080</strain>
    </source>
</reference>
<feature type="binding site" evidence="6">
    <location>
        <begin position="249"/>
        <end position="250"/>
    </location>
    <ligand>
        <name>S-adenosyl-L-methionine</name>
        <dbReference type="ChEBI" id="CHEBI:59789"/>
    </ligand>
</feature>
<feature type="binding site" evidence="6">
    <location>
        <position position="129"/>
    </location>
    <ligand>
        <name>S-adenosyl-L-methionine</name>
        <dbReference type="ChEBI" id="CHEBI:59789"/>
    </ligand>
</feature>
<dbReference type="SUPFAM" id="SSF47757">
    <property type="entry name" value="Chemotaxis receptor methyltransferase CheR, N-terminal domain"/>
    <property type="match status" value="1"/>
</dbReference>
<dbReference type="Pfam" id="PF03705">
    <property type="entry name" value="CheR_N"/>
    <property type="match status" value="1"/>
</dbReference>
<dbReference type="Gene3D" id="1.10.155.10">
    <property type="entry name" value="Chemotaxis receptor methyltransferase CheR, N-terminal domain"/>
    <property type="match status" value="1"/>
</dbReference>
<dbReference type="InterPro" id="IPR022642">
    <property type="entry name" value="CheR_C"/>
</dbReference>
<dbReference type="PROSITE" id="PS50123">
    <property type="entry name" value="CHER"/>
    <property type="match status" value="1"/>
</dbReference>
<comment type="caution">
    <text evidence="8">The sequence shown here is derived from an EMBL/GenBank/DDBJ whole genome shotgun (WGS) entry which is preliminary data.</text>
</comment>
<evidence type="ECO:0000256" key="4">
    <source>
        <dbReference type="ARBA" id="ARBA00022691"/>
    </source>
</evidence>
<dbReference type="EMBL" id="NRSJ01000002">
    <property type="protein sequence ID" value="MBK1703318.1"/>
    <property type="molecule type" value="Genomic_DNA"/>
</dbReference>